<keyword evidence="2" id="KW-1185">Reference proteome</keyword>
<sequence>MSGGKSSSTHPIFCASMICLFHLWRESESCLQLLCCRDEGRLPDIPTPIPGSFCTRELLELSALSRCCSSPVLWPSRYLRASPFCWLLPGSSCKHDQRISSDVVMELHPHCEIDAHRSTLASLCSPPWGFISVPGVESHAVIQKVEKEGTPSESELTGCRVTISVMFSHRLVPGLQPKHQSANNKILGTS</sequence>
<gene>
    <name evidence="1" type="ORF">MLD38_007191</name>
</gene>
<comment type="caution">
    <text evidence="1">The sequence shown here is derived from an EMBL/GenBank/DDBJ whole genome shotgun (WGS) entry which is preliminary data.</text>
</comment>
<name>A0ACB9RRJ7_9MYRT</name>
<dbReference type="EMBL" id="CM042882">
    <property type="protein sequence ID" value="KAI4381077.1"/>
    <property type="molecule type" value="Genomic_DNA"/>
</dbReference>
<accession>A0ACB9RRJ7</accession>
<organism evidence="1 2">
    <name type="scientific">Melastoma candidum</name>
    <dbReference type="NCBI Taxonomy" id="119954"/>
    <lineage>
        <taxon>Eukaryota</taxon>
        <taxon>Viridiplantae</taxon>
        <taxon>Streptophyta</taxon>
        <taxon>Embryophyta</taxon>
        <taxon>Tracheophyta</taxon>
        <taxon>Spermatophyta</taxon>
        <taxon>Magnoliopsida</taxon>
        <taxon>eudicotyledons</taxon>
        <taxon>Gunneridae</taxon>
        <taxon>Pentapetalae</taxon>
        <taxon>rosids</taxon>
        <taxon>malvids</taxon>
        <taxon>Myrtales</taxon>
        <taxon>Melastomataceae</taxon>
        <taxon>Melastomatoideae</taxon>
        <taxon>Melastomateae</taxon>
        <taxon>Melastoma</taxon>
    </lineage>
</organism>
<reference evidence="2" key="1">
    <citation type="journal article" date="2023" name="Front. Plant Sci.">
        <title>Chromosomal-level genome assembly of Melastoma candidum provides insights into trichome evolution.</title>
        <authorList>
            <person name="Zhong Y."/>
            <person name="Wu W."/>
            <person name="Sun C."/>
            <person name="Zou P."/>
            <person name="Liu Y."/>
            <person name="Dai S."/>
            <person name="Zhou R."/>
        </authorList>
    </citation>
    <scope>NUCLEOTIDE SEQUENCE [LARGE SCALE GENOMIC DNA]</scope>
</reference>
<protein>
    <submittedName>
        <fullName evidence="1">Uncharacterized protein</fullName>
    </submittedName>
</protein>
<dbReference type="Proteomes" id="UP001057402">
    <property type="component" value="Chromosome 3"/>
</dbReference>
<proteinExistence type="predicted"/>
<evidence type="ECO:0000313" key="1">
    <source>
        <dbReference type="EMBL" id="KAI4381077.1"/>
    </source>
</evidence>
<evidence type="ECO:0000313" key="2">
    <source>
        <dbReference type="Proteomes" id="UP001057402"/>
    </source>
</evidence>